<dbReference type="EMBL" id="SPKJ01000147">
    <property type="protein sequence ID" value="MYZ50301.1"/>
    <property type="molecule type" value="Genomic_DNA"/>
</dbReference>
<accession>A0A964WVL2</accession>
<reference evidence="2" key="1">
    <citation type="submission" date="2019-03" db="EMBL/GenBank/DDBJ databases">
        <title>Afifella sp. nov., isolated from activated sludge.</title>
        <authorList>
            <person name="Li Q."/>
            <person name="Liu Y."/>
        </authorList>
    </citation>
    <scope>NUCLEOTIDE SEQUENCE</scope>
    <source>
        <strain evidence="2">L72</strain>
    </source>
</reference>
<proteinExistence type="predicted"/>
<evidence type="ECO:0000313" key="2">
    <source>
        <dbReference type="EMBL" id="MYZ50301.1"/>
    </source>
</evidence>
<dbReference type="Proteomes" id="UP000773614">
    <property type="component" value="Unassembled WGS sequence"/>
</dbReference>
<protein>
    <submittedName>
        <fullName evidence="2">Uncharacterized protein</fullName>
    </submittedName>
</protein>
<keyword evidence="1" id="KW-1133">Transmembrane helix</keyword>
<sequence length="159" mass="15821">MGQCTPDVTSLVRHFVSSSRTEIAKVADAFAQGKADAANAFLRSIGSNRDVGLIANVFGTSAAGRNAFFSTVNASVGPAIKNSDALQVVFGALVTTAGGMVYAQAGAAAVAAAGAGPLLVVIGIILIVVGIAMVGVALNRIANSLLAFIKGQMSAATAR</sequence>
<dbReference type="AlphaFoldDB" id="A0A964WVL2"/>
<evidence type="ECO:0000313" key="3">
    <source>
        <dbReference type="Proteomes" id="UP000773614"/>
    </source>
</evidence>
<comment type="caution">
    <text evidence="2">The sequence shown here is derived from an EMBL/GenBank/DDBJ whole genome shotgun (WGS) entry which is preliminary data.</text>
</comment>
<keyword evidence="1" id="KW-0472">Membrane</keyword>
<feature type="transmembrane region" description="Helical" evidence="1">
    <location>
        <begin position="88"/>
        <end position="112"/>
    </location>
</feature>
<organism evidence="2 3">
    <name type="scientific">Propylenella binzhouense</name>
    <dbReference type="NCBI Taxonomy" id="2555902"/>
    <lineage>
        <taxon>Bacteria</taxon>
        <taxon>Pseudomonadati</taxon>
        <taxon>Pseudomonadota</taxon>
        <taxon>Alphaproteobacteria</taxon>
        <taxon>Hyphomicrobiales</taxon>
        <taxon>Propylenellaceae</taxon>
        <taxon>Propylenella</taxon>
    </lineage>
</organism>
<evidence type="ECO:0000256" key="1">
    <source>
        <dbReference type="SAM" id="Phobius"/>
    </source>
</evidence>
<dbReference type="RefSeq" id="WP_161142625.1">
    <property type="nucleotide sequence ID" value="NZ_SPKJ01000147.1"/>
</dbReference>
<name>A0A964WVL2_9HYPH</name>
<feature type="transmembrane region" description="Helical" evidence="1">
    <location>
        <begin position="118"/>
        <end position="138"/>
    </location>
</feature>
<keyword evidence="1" id="KW-0812">Transmembrane</keyword>
<gene>
    <name evidence="2" type="ORF">E4O86_21560</name>
</gene>
<keyword evidence="3" id="KW-1185">Reference proteome</keyword>